<name>A0ABT9E046_9PROT</name>
<dbReference type="Pfam" id="PF00144">
    <property type="entry name" value="Beta-lactamase"/>
    <property type="match status" value="1"/>
</dbReference>
<evidence type="ECO:0000259" key="1">
    <source>
        <dbReference type="Pfam" id="PF00144"/>
    </source>
</evidence>
<evidence type="ECO:0000313" key="2">
    <source>
        <dbReference type="EMBL" id="MDO9709503.1"/>
    </source>
</evidence>
<sequence>MQVEDMAGGAVHGLVSLARHPARMARGTHARFHDSLGRGEGGMDQRAQPGEHLPRAGDFLLYPPTIQPWGYRIVDRLFAHRAIRRGTPQPWPRGTDIAAGLAALGQDVEAVMERNFLAGLLVIRDGQIRLERYGLGLREADRWSTMSTVKSLTAVLVGAAIRDGAIASVAEPVTRFLPELRDTAYEGVTLEHLMTMSSGTRWTEVYADPDCDVNRYSRALAAKVPGGVLRIMAGLARERPPGEAFLYNSGDTFLLGAAVTRAVGRPLADYLSERIWQPAGMEFDAFYTLESEGGQEIGGSRAGMALRDFGRLAQLILDDGVVAGRRVVPEGWVEAMAVPRFAVDPGRAPGITHYGYSWWLGDGLMSAIGFAGQRIDILRAERLAVVTLGAFPQPPHAPPEQDPAHRRAVADLVAATRRLLAGEAQAAL</sequence>
<reference evidence="2 3" key="1">
    <citation type="submission" date="2023-08" db="EMBL/GenBank/DDBJ databases">
        <title>The draft genome sequence of Paracraurococcus sp. LOR1-02.</title>
        <authorList>
            <person name="Kingkaew E."/>
            <person name="Tanasupawat S."/>
        </authorList>
    </citation>
    <scope>NUCLEOTIDE SEQUENCE [LARGE SCALE GENOMIC DNA]</scope>
    <source>
        <strain evidence="2 3">LOR1-02</strain>
    </source>
</reference>
<comment type="caution">
    <text evidence="2">The sequence shown here is derived from an EMBL/GenBank/DDBJ whole genome shotgun (WGS) entry which is preliminary data.</text>
</comment>
<dbReference type="InterPro" id="IPR001466">
    <property type="entry name" value="Beta-lactam-related"/>
</dbReference>
<proteinExistence type="predicted"/>
<protein>
    <submittedName>
        <fullName evidence="2">Serine hydrolase</fullName>
        <ecNumber evidence="2">3.-.-.-</ecNumber>
    </submittedName>
</protein>
<feature type="domain" description="Beta-lactamase-related" evidence="1">
    <location>
        <begin position="118"/>
        <end position="405"/>
    </location>
</feature>
<dbReference type="RefSeq" id="WP_305104371.1">
    <property type="nucleotide sequence ID" value="NZ_JAUTWS010000012.1"/>
</dbReference>
<dbReference type="Gene3D" id="3.40.710.10">
    <property type="entry name" value="DD-peptidase/beta-lactamase superfamily"/>
    <property type="match status" value="1"/>
</dbReference>
<gene>
    <name evidence="2" type="ORF">Q7A36_14210</name>
</gene>
<dbReference type="PANTHER" id="PTHR43283">
    <property type="entry name" value="BETA-LACTAMASE-RELATED"/>
    <property type="match status" value="1"/>
</dbReference>
<dbReference type="PANTHER" id="PTHR43283:SF14">
    <property type="entry name" value="BLL8153 PROTEIN"/>
    <property type="match status" value="1"/>
</dbReference>
<organism evidence="2 3">
    <name type="scientific">Paracraurococcus lichenis</name>
    <dbReference type="NCBI Taxonomy" id="3064888"/>
    <lineage>
        <taxon>Bacteria</taxon>
        <taxon>Pseudomonadati</taxon>
        <taxon>Pseudomonadota</taxon>
        <taxon>Alphaproteobacteria</taxon>
        <taxon>Acetobacterales</taxon>
        <taxon>Roseomonadaceae</taxon>
        <taxon>Paracraurococcus</taxon>
    </lineage>
</organism>
<dbReference type="EMBL" id="JAUTWS010000012">
    <property type="protein sequence ID" value="MDO9709503.1"/>
    <property type="molecule type" value="Genomic_DNA"/>
</dbReference>
<keyword evidence="2" id="KW-0378">Hydrolase</keyword>
<accession>A0ABT9E046</accession>
<dbReference type="EC" id="3.-.-.-" evidence="2"/>
<dbReference type="Proteomes" id="UP001243009">
    <property type="component" value="Unassembled WGS sequence"/>
</dbReference>
<dbReference type="InterPro" id="IPR012338">
    <property type="entry name" value="Beta-lactam/transpept-like"/>
</dbReference>
<keyword evidence="3" id="KW-1185">Reference proteome</keyword>
<dbReference type="SUPFAM" id="SSF56601">
    <property type="entry name" value="beta-lactamase/transpeptidase-like"/>
    <property type="match status" value="1"/>
</dbReference>
<evidence type="ECO:0000313" key="3">
    <source>
        <dbReference type="Proteomes" id="UP001243009"/>
    </source>
</evidence>
<dbReference type="InterPro" id="IPR050789">
    <property type="entry name" value="Diverse_Enzym_Activities"/>
</dbReference>
<dbReference type="GO" id="GO:0016787">
    <property type="term" value="F:hydrolase activity"/>
    <property type="evidence" value="ECO:0007669"/>
    <property type="project" value="UniProtKB-KW"/>
</dbReference>